<dbReference type="NCBIfam" id="TIGR01068">
    <property type="entry name" value="thioredoxin"/>
    <property type="match status" value="1"/>
</dbReference>
<evidence type="ECO:0000259" key="11">
    <source>
        <dbReference type="PROSITE" id="PS51352"/>
    </source>
</evidence>
<feature type="site" description="Contributes to redox potential value" evidence="9">
    <location>
        <position position="34"/>
    </location>
</feature>
<dbReference type="Proteomes" id="UP000536773">
    <property type="component" value="Unassembled WGS sequence"/>
</dbReference>
<dbReference type="PROSITE" id="PS51352">
    <property type="entry name" value="THIOREDOXIN_2"/>
    <property type="match status" value="1"/>
</dbReference>
<dbReference type="OrthoDB" id="9790390at2"/>
<dbReference type="FunFam" id="3.40.30.10:FF:000001">
    <property type="entry name" value="Thioredoxin"/>
    <property type="match status" value="1"/>
</dbReference>
<evidence type="ECO:0000313" key="14">
    <source>
        <dbReference type="Proteomes" id="UP000238358"/>
    </source>
</evidence>
<keyword evidence="3" id="KW-0813">Transport</keyword>
<evidence type="ECO:0000256" key="9">
    <source>
        <dbReference type="PIRSR" id="PIRSR000077-1"/>
    </source>
</evidence>
<dbReference type="EMBL" id="JABBJH010000005">
    <property type="protein sequence ID" value="NMK38818.1"/>
    <property type="molecule type" value="Genomic_DNA"/>
</dbReference>
<dbReference type="GO" id="GO:0005829">
    <property type="term" value="C:cytosol"/>
    <property type="evidence" value="ECO:0007669"/>
    <property type="project" value="TreeGrafter"/>
</dbReference>
<evidence type="ECO:0000256" key="10">
    <source>
        <dbReference type="PIRSR" id="PIRSR000077-4"/>
    </source>
</evidence>
<evidence type="ECO:0000313" key="15">
    <source>
        <dbReference type="Proteomes" id="UP000536773"/>
    </source>
</evidence>
<evidence type="ECO:0000256" key="4">
    <source>
        <dbReference type="ARBA" id="ARBA00022982"/>
    </source>
</evidence>
<comment type="similarity">
    <text evidence="1 8">Belongs to the thioredoxin family.</text>
</comment>
<dbReference type="InterPro" id="IPR013766">
    <property type="entry name" value="Thioredoxin_domain"/>
</dbReference>
<dbReference type="PIRSF" id="PIRSF000077">
    <property type="entry name" value="Thioredoxin"/>
    <property type="match status" value="1"/>
</dbReference>
<dbReference type="InterPro" id="IPR036249">
    <property type="entry name" value="Thioredoxin-like_sf"/>
</dbReference>
<organism evidence="13 15">
    <name type="scientific">Megasphaera elsdenii</name>
    <dbReference type="NCBI Taxonomy" id="907"/>
    <lineage>
        <taxon>Bacteria</taxon>
        <taxon>Bacillati</taxon>
        <taxon>Bacillota</taxon>
        <taxon>Negativicutes</taxon>
        <taxon>Veillonellales</taxon>
        <taxon>Veillonellaceae</taxon>
        <taxon>Megasphaera</taxon>
    </lineage>
</organism>
<sequence>MAVVSIDSDADFSVKVLRQPGIVIADFWAPWCEPCKMVHSEISQAAANFGDAVKVVRINVDTMRNVAEKYEIMAVPTLLFFKDGKPLKRIIGYASQAEISKFLASVVAENKAAGFDNKNIGMI</sequence>
<dbReference type="PANTHER" id="PTHR45663:SF11">
    <property type="entry name" value="GEO12009P1"/>
    <property type="match status" value="1"/>
</dbReference>
<name>A0A1M6N2D7_MEGEL</name>
<feature type="active site" description="Nucleophile" evidence="9">
    <location>
        <position position="32"/>
    </location>
</feature>
<dbReference type="GO" id="GO:0045454">
    <property type="term" value="P:cell redox homeostasis"/>
    <property type="evidence" value="ECO:0007669"/>
    <property type="project" value="TreeGrafter"/>
</dbReference>
<dbReference type="Gene3D" id="3.40.30.10">
    <property type="entry name" value="Glutaredoxin"/>
    <property type="match status" value="1"/>
</dbReference>
<feature type="site" description="Deprotonates C-terminal active site Cys" evidence="9">
    <location>
        <position position="26"/>
    </location>
</feature>
<evidence type="ECO:0000256" key="6">
    <source>
        <dbReference type="ARBA" id="ARBA00023284"/>
    </source>
</evidence>
<dbReference type="CDD" id="cd02947">
    <property type="entry name" value="TRX_family"/>
    <property type="match status" value="1"/>
</dbReference>
<feature type="site" description="Contributes to redox potential value" evidence="9">
    <location>
        <position position="33"/>
    </location>
</feature>
<dbReference type="InterPro" id="IPR017937">
    <property type="entry name" value="Thioredoxin_CS"/>
</dbReference>
<evidence type="ECO:0000313" key="13">
    <source>
        <dbReference type="EMBL" id="NMK38818.1"/>
    </source>
</evidence>
<accession>A0A1M6N2D7</accession>
<evidence type="ECO:0000256" key="7">
    <source>
        <dbReference type="NCBIfam" id="TIGR01068"/>
    </source>
</evidence>
<dbReference type="SUPFAM" id="SSF52833">
    <property type="entry name" value="Thioredoxin-like"/>
    <property type="match status" value="1"/>
</dbReference>
<protein>
    <recommendedName>
        <fullName evidence="2 7">Thioredoxin</fullName>
    </recommendedName>
</protein>
<keyword evidence="4" id="KW-0249">Electron transport</keyword>
<proteinExistence type="inferred from homology"/>
<evidence type="ECO:0000256" key="3">
    <source>
        <dbReference type="ARBA" id="ARBA00022448"/>
    </source>
</evidence>
<dbReference type="PRINTS" id="PR00421">
    <property type="entry name" value="THIOREDOXIN"/>
</dbReference>
<dbReference type="EMBL" id="CP027569">
    <property type="protein sequence ID" value="AVO27646.1"/>
    <property type="molecule type" value="Genomic_DNA"/>
</dbReference>
<keyword evidence="6 10" id="KW-0676">Redox-active center</keyword>
<dbReference type="AlphaFoldDB" id="A0A1M6N2D7"/>
<gene>
    <name evidence="13" type="primary">trxA</name>
    <name evidence="12" type="ORF">C6Y28_08515</name>
    <name evidence="13" type="ORF">HG933_05420</name>
</gene>
<feature type="disulfide bond" description="Redox-active" evidence="10">
    <location>
        <begin position="32"/>
        <end position="35"/>
    </location>
</feature>
<evidence type="ECO:0000256" key="8">
    <source>
        <dbReference type="PIRNR" id="PIRNR000077"/>
    </source>
</evidence>
<dbReference type="PANTHER" id="PTHR45663">
    <property type="entry name" value="GEO12009P1"/>
    <property type="match status" value="1"/>
</dbReference>
<evidence type="ECO:0000313" key="12">
    <source>
        <dbReference type="EMBL" id="AVO27646.1"/>
    </source>
</evidence>
<dbReference type="GO" id="GO:0015035">
    <property type="term" value="F:protein-disulfide reductase activity"/>
    <property type="evidence" value="ECO:0007669"/>
    <property type="project" value="UniProtKB-UniRule"/>
</dbReference>
<feature type="active site" description="Nucleophile" evidence="9">
    <location>
        <position position="35"/>
    </location>
</feature>
<feature type="domain" description="Thioredoxin" evidence="11">
    <location>
        <begin position="1"/>
        <end position="108"/>
    </location>
</feature>
<evidence type="ECO:0000256" key="2">
    <source>
        <dbReference type="ARBA" id="ARBA00020570"/>
    </source>
</evidence>
<dbReference type="Proteomes" id="UP000238358">
    <property type="component" value="Chromosome"/>
</dbReference>
<dbReference type="RefSeq" id="WP_022497868.1">
    <property type="nucleotide sequence ID" value="NZ_AP031433.1"/>
</dbReference>
<evidence type="ECO:0000256" key="5">
    <source>
        <dbReference type="ARBA" id="ARBA00023157"/>
    </source>
</evidence>
<dbReference type="PROSITE" id="PS00194">
    <property type="entry name" value="THIOREDOXIN_1"/>
    <property type="match status" value="1"/>
</dbReference>
<evidence type="ECO:0000256" key="1">
    <source>
        <dbReference type="ARBA" id="ARBA00008987"/>
    </source>
</evidence>
<dbReference type="Pfam" id="PF00085">
    <property type="entry name" value="Thioredoxin"/>
    <property type="match status" value="1"/>
</dbReference>
<keyword evidence="5 10" id="KW-1015">Disulfide bond</keyword>
<dbReference type="InterPro" id="IPR005746">
    <property type="entry name" value="Thioredoxin"/>
</dbReference>
<reference evidence="13 15" key="2">
    <citation type="submission" date="2020-04" db="EMBL/GenBank/DDBJ databases">
        <authorList>
            <person name="Hitch T.C.A."/>
            <person name="Wylensek D."/>
            <person name="Clavel T."/>
        </authorList>
    </citation>
    <scope>NUCLEOTIDE SEQUENCE [LARGE SCALE GENOMIC DNA]</scope>
    <source>
        <strain evidence="13 15">WCA-386-APC-2A</strain>
    </source>
</reference>
<reference evidence="12 14" key="1">
    <citation type="journal article" date="2018" name="Genome Announc.">
        <title>Complete genomes of two Megasphaera elsdenii strains, NCIMB 702410 and ATCC 25940.</title>
        <authorList>
            <person name="Hatmaker E.A."/>
            <person name="O'Dell K."/>
            <person name="Riley L.A."/>
            <person name="Klingeman D.M."/>
            <person name="Guss A.M."/>
        </authorList>
    </citation>
    <scope>NUCLEOTIDE SEQUENCE [LARGE SCALE GENOMIC DNA]</scope>
    <source>
        <strain evidence="12 14">NCIMB702410</strain>
    </source>
</reference>